<dbReference type="Gene3D" id="3.30.479.30">
    <property type="entry name" value="Band 7 domain"/>
    <property type="match status" value="1"/>
</dbReference>
<dbReference type="GO" id="GO:2000049">
    <property type="term" value="P:positive regulation of cell-cell adhesion mediated by cadherin"/>
    <property type="evidence" value="ECO:0007669"/>
    <property type="project" value="TreeGrafter"/>
</dbReference>
<dbReference type="InterPro" id="IPR036013">
    <property type="entry name" value="Band_7/SPFH_dom_sf"/>
</dbReference>
<dbReference type="GO" id="GO:0072659">
    <property type="term" value="P:protein localization to plasma membrane"/>
    <property type="evidence" value="ECO:0007669"/>
    <property type="project" value="TreeGrafter"/>
</dbReference>
<dbReference type="Pfam" id="PF01145">
    <property type="entry name" value="Band_7"/>
    <property type="match status" value="1"/>
</dbReference>
<dbReference type="eggNOG" id="KOG2668">
    <property type="taxonomic scope" value="Eukaryota"/>
</dbReference>
<evidence type="ECO:0000313" key="7">
    <source>
        <dbReference type="EnsemblMetazoa" id="MDOA009800-PB"/>
    </source>
</evidence>
<protein>
    <submittedName>
        <fullName evidence="9 10">Flotillin-1 isoform X1</fullName>
    </submittedName>
</protein>
<comment type="subcellular location">
    <subcellularLocation>
        <location evidence="1">Membrane</location>
    </subcellularLocation>
</comment>
<dbReference type="InterPro" id="IPR027705">
    <property type="entry name" value="Flotillin_fam"/>
</dbReference>
<dbReference type="VEuPathDB" id="VectorBase:MDOMA2_013468"/>
<evidence type="ECO:0000256" key="1">
    <source>
        <dbReference type="ARBA" id="ARBA00004370"/>
    </source>
</evidence>
<keyword evidence="5" id="KW-0175">Coiled coil</keyword>
<dbReference type="GO" id="GO:1901890">
    <property type="term" value="P:positive regulation of cell junction assembly"/>
    <property type="evidence" value="ECO:0007669"/>
    <property type="project" value="TreeGrafter"/>
</dbReference>
<dbReference type="RefSeq" id="XP_005174846.1">
    <property type="nucleotide sequence ID" value="XM_005174789.3"/>
</dbReference>
<dbReference type="GO" id="GO:0045807">
    <property type="term" value="P:positive regulation of endocytosis"/>
    <property type="evidence" value="ECO:0007669"/>
    <property type="project" value="TreeGrafter"/>
</dbReference>
<dbReference type="KEGG" id="mde:101901446"/>
<dbReference type="OrthoDB" id="6080404at2759"/>
<dbReference type="Pfam" id="PF15975">
    <property type="entry name" value="Flot"/>
    <property type="match status" value="1"/>
</dbReference>
<dbReference type="GO" id="GO:0070528">
    <property type="term" value="P:protein kinase C signaling"/>
    <property type="evidence" value="ECO:0007669"/>
    <property type="project" value="TreeGrafter"/>
</dbReference>
<accession>A0A1I8MYU0</accession>
<reference evidence="9 10" key="2">
    <citation type="submission" date="2025-04" db="UniProtKB">
        <authorList>
            <consortium name="RefSeq"/>
        </authorList>
    </citation>
    <scope>IDENTIFICATION</scope>
    <source>
        <strain evidence="9 10">Aabys</strain>
    </source>
</reference>
<dbReference type="PANTHER" id="PTHR13806">
    <property type="entry name" value="FLOTILLIN-RELATED"/>
    <property type="match status" value="1"/>
</dbReference>
<comment type="similarity">
    <text evidence="2 4">Belongs to the band 7/mec-2 family. Flotillin subfamily.</text>
</comment>
<proteinExistence type="inferred from homology"/>
<evidence type="ECO:0000313" key="10">
    <source>
        <dbReference type="RefSeq" id="XP_019892688.1"/>
    </source>
</evidence>
<dbReference type="SMART" id="SM00244">
    <property type="entry name" value="PHB"/>
    <property type="match status" value="1"/>
</dbReference>
<feature type="domain" description="Band 7" evidence="6">
    <location>
        <begin position="87"/>
        <end position="273"/>
    </location>
</feature>
<keyword evidence="3" id="KW-0472">Membrane</keyword>
<dbReference type="InterPro" id="IPR031905">
    <property type="entry name" value="Flotillin_C"/>
</dbReference>
<evidence type="ECO:0000313" key="8">
    <source>
        <dbReference type="Proteomes" id="UP001652621"/>
    </source>
</evidence>
<dbReference type="GO" id="GO:0002020">
    <property type="term" value="F:protease binding"/>
    <property type="evidence" value="ECO:0007669"/>
    <property type="project" value="TreeGrafter"/>
</dbReference>
<dbReference type="VEuPathDB" id="VectorBase:MDOA009800"/>
<dbReference type="GO" id="GO:0002090">
    <property type="term" value="P:regulation of receptor internalization"/>
    <property type="evidence" value="ECO:0007669"/>
    <property type="project" value="TreeGrafter"/>
</dbReference>
<gene>
    <name evidence="7" type="primary">101901446</name>
    <name evidence="9 10" type="synonym">LOC101901446</name>
</gene>
<evidence type="ECO:0000313" key="9">
    <source>
        <dbReference type="RefSeq" id="XP_005174846.1"/>
    </source>
</evidence>
<dbReference type="Proteomes" id="UP001652621">
    <property type="component" value="Unplaced"/>
</dbReference>
<dbReference type="STRING" id="7370.A0A1I8MYU0"/>
<dbReference type="AlphaFoldDB" id="A0A1I8MYU0"/>
<evidence type="ECO:0000259" key="6">
    <source>
        <dbReference type="SMART" id="SM00244"/>
    </source>
</evidence>
<name>A0A1I8MYU0_MUSDO</name>
<evidence type="ECO:0000256" key="3">
    <source>
        <dbReference type="ARBA" id="ARBA00023136"/>
    </source>
</evidence>
<dbReference type="SUPFAM" id="SSF117892">
    <property type="entry name" value="Band 7/SPFH domain"/>
    <property type="match status" value="1"/>
</dbReference>
<evidence type="ECO:0000256" key="2">
    <source>
        <dbReference type="ARBA" id="ARBA00007161"/>
    </source>
</evidence>
<evidence type="ECO:0000256" key="5">
    <source>
        <dbReference type="SAM" id="Coils"/>
    </source>
</evidence>
<dbReference type="CDD" id="cd03399">
    <property type="entry name" value="SPFH_flotillin"/>
    <property type="match status" value="1"/>
</dbReference>
<dbReference type="EnsemblMetazoa" id="MDOA009800-RB">
    <property type="protein sequence ID" value="MDOA009800-PB"/>
    <property type="gene ID" value="MDOA009800"/>
</dbReference>
<dbReference type="InterPro" id="IPR001107">
    <property type="entry name" value="Band_7"/>
</dbReference>
<sequence length="430" mass="47701">MAWGFVTCGPNEALVVSGCCYMKPLLVPGGRAFVWPTIQQVQRISLNTMTLQVESPCVYTSQGVPISVTGIAQVKIQGQNEDMLLTACEQFLGKPESEIRHIALVTLEGHQRAIMGSMTVEEIYKDRKKFSKQVFEVASSDLANMGISVVSYTIKDIRDEEGASKGYLKSLGMARTAEVKRDARIGEAEARCDAQIKEAIAEEQRMASRFLNDTEIAKAQRDFEIKKAAYDVEVQTKKAEAEMAYELQAAKTKQRIKEEQMQVKVIERTQEIAVQQQEIQRREKELEATIRRPAEAEKYRLEKIAEANKMRIVMEAEAEAESIKIRGEAEAFAIAVKAKAEAEQMSQKAEAWREYREAAMVEMLLDTLPKVAAEVAAPLSQAKKITMVSSGQGEIGAAKLTGEVLQIVNKVPELVKNITGVDIARSVHAA</sequence>
<dbReference type="PANTHER" id="PTHR13806:SF46">
    <property type="entry name" value="FLOTILLIN-1-RELATED"/>
    <property type="match status" value="1"/>
</dbReference>
<reference evidence="7" key="1">
    <citation type="submission" date="2020-05" db="UniProtKB">
        <authorList>
            <consortium name="EnsemblMetazoa"/>
        </authorList>
    </citation>
    <scope>IDENTIFICATION</scope>
    <source>
        <strain evidence="7">Aabys</strain>
    </source>
</reference>
<organism evidence="7">
    <name type="scientific">Musca domestica</name>
    <name type="common">House fly</name>
    <dbReference type="NCBI Taxonomy" id="7370"/>
    <lineage>
        <taxon>Eukaryota</taxon>
        <taxon>Metazoa</taxon>
        <taxon>Ecdysozoa</taxon>
        <taxon>Arthropoda</taxon>
        <taxon>Hexapoda</taxon>
        <taxon>Insecta</taxon>
        <taxon>Pterygota</taxon>
        <taxon>Neoptera</taxon>
        <taxon>Endopterygota</taxon>
        <taxon>Diptera</taxon>
        <taxon>Brachycera</taxon>
        <taxon>Muscomorpha</taxon>
        <taxon>Muscoidea</taxon>
        <taxon>Muscidae</taxon>
        <taxon>Musca</taxon>
    </lineage>
</organism>
<dbReference type="GO" id="GO:0016600">
    <property type="term" value="C:flotillin complex"/>
    <property type="evidence" value="ECO:0007669"/>
    <property type="project" value="TreeGrafter"/>
</dbReference>
<dbReference type="RefSeq" id="XP_019892688.1">
    <property type="nucleotide sequence ID" value="XM_020037129.1"/>
</dbReference>
<evidence type="ECO:0000256" key="4">
    <source>
        <dbReference type="RuleBase" id="RU366054"/>
    </source>
</evidence>
<keyword evidence="8" id="KW-1185">Reference proteome</keyword>
<dbReference type="GO" id="GO:0031410">
    <property type="term" value="C:cytoplasmic vesicle"/>
    <property type="evidence" value="ECO:0007669"/>
    <property type="project" value="TreeGrafter"/>
</dbReference>
<dbReference type="FunFam" id="3.30.479.30:FF:000003">
    <property type="entry name" value="Flotillin 2"/>
    <property type="match status" value="1"/>
</dbReference>
<feature type="coiled-coil region" evidence="5">
    <location>
        <begin position="249"/>
        <end position="292"/>
    </location>
</feature>